<keyword evidence="1" id="KW-1133">Transmembrane helix</keyword>
<geneLocation type="plasmid" evidence="3">
    <name>ppp1290</name>
</geneLocation>
<gene>
    <name evidence="2" type="ORF">E6B08_30665</name>
</gene>
<dbReference type="RefSeq" id="WP_136917518.1">
    <property type="nucleotide sequence ID" value="NZ_CP039372.1"/>
</dbReference>
<keyword evidence="1" id="KW-0812">Transmembrane</keyword>
<proteinExistence type="predicted"/>
<evidence type="ECO:0000313" key="3">
    <source>
        <dbReference type="Proteomes" id="UP000298551"/>
    </source>
</evidence>
<keyword evidence="1" id="KW-0472">Membrane</keyword>
<dbReference type="OrthoDB" id="6936084at2"/>
<reference evidence="3" key="1">
    <citation type="submission" date="2019-04" db="EMBL/GenBank/DDBJ databases">
        <title>Genome sequence of Pseudomonas putida 1290, an auxin catabolizing strain.</title>
        <authorList>
            <person name="Laird T.S."/>
            <person name="Leveau J.H.J."/>
        </authorList>
    </citation>
    <scope>NUCLEOTIDE SEQUENCE [LARGE SCALE GENOMIC DNA]</scope>
    <source>
        <strain evidence="3">1290</strain>
        <plasmid evidence="3">ppp1290</plasmid>
    </source>
</reference>
<accession>A0A4D6XDX2</accession>
<sequence length="113" mass="12948">MKELEEMERMWLAADTARKVAMRAAPRDRMLWRDQLVNVVCGAIKAVCITVALGMVIERIGLPGDISQTFAIYVTGPFLAFNPWAIFWRNLFRERANAAFDDALENPRQYLTL</sequence>
<evidence type="ECO:0000313" key="2">
    <source>
        <dbReference type="EMBL" id="QCI15676.1"/>
    </source>
</evidence>
<organism evidence="2 3">
    <name type="scientific">Pseudomonas putida</name>
    <name type="common">Arthrobacter siderocapsulatus</name>
    <dbReference type="NCBI Taxonomy" id="303"/>
    <lineage>
        <taxon>Bacteria</taxon>
        <taxon>Pseudomonadati</taxon>
        <taxon>Pseudomonadota</taxon>
        <taxon>Gammaproteobacteria</taxon>
        <taxon>Pseudomonadales</taxon>
        <taxon>Pseudomonadaceae</taxon>
        <taxon>Pseudomonas</taxon>
    </lineage>
</organism>
<dbReference type="AlphaFoldDB" id="A0A4D6XDX2"/>
<feature type="transmembrane region" description="Helical" evidence="1">
    <location>
        <begin position="36"/>
        <end position="57"/>
    </location>
</feature>
<dbReference type="Proteomes" id="UP000298551">
    <property type="component" value="Plasmid pPp1290"/>
</dbReference>
<feature type="transmembrane region" description="Helical" evidence="1">
    <location>
        <begin position="69"/>
        <end position="88"/>
    </location>
</feature>
<evidence type="ECO:0000256" key="1">
    <source>
        <dbReference type="SAM" id="Phobius"/>
    </source>
</evidence>
<keyword evidence="2" id="KW-0614">Plasmid</keyword>
<protein>
    <submittedName>
        <fullName evidence="2">Uncharacterized protein</fullName>
    </submittedName>
</protein>
<name>A0A4D6XDX2_PSEPU</name>
<dbReference type="EMBL" id="CP039372">
    <property type="protein sequence ID" value="QCI15676.1"/>
    <property type="molecule type" value="Genomic_DNA"/>
</dbReference>